<accession>A0A7M5V6B1</accession>
<dbReference type="Pfam" id="PF01400">
    <property type="entry name" value="Astacin"/>
    <property type="match status" value="1"/>
</dbReference>
<dbReference type="InterPro" id="IPR006026">
    <property type="entry name" value="Peptidase_Metallo"/>
</dbReference>
<evidence type="ECO:0000256" key="4">
    <source>
        <dbReference type="ARBA" id="ARBA00022833"/>
    </source>
</evidence>
<feature type="active site" evidence="6">
    <location>
        <position position="156"/>
    </location>
</feature>
<evidence type="ECO:0000256" key="7">
    <source>
        <dbReference type="RuleBase" id="RU361183"/>
    </source>
</evidence>
<proteinExistence type="predicted"/>
<evidence type="ECO:0000313" key="10">
    <source>
        <dbReference type="Proteomes" id="UP000594262"/>
    </source>
</evidence>
<dbReference type="PANTHER" id="PTHR10127:SF780">
    <property type="entry name" value="METALLOENDOPEPTIDASE"/>
    <property type="match status" value="1"/>
</dbReference>
<evidence type="ECO:0000256" key="1">
    <source>
        <dbReference type="ARBA" id="ARBA00022670"/>
    </source>
</evidence>
<dbReference type="PRINTS" id="PR00480">
    <property type="entry name" value="ASTACIN"/>
</dbReference>
<feature type="domain" description="Peptidase M12A" evidence="8">
    <location>
        <begin position="64"/>
        <end position="260"/>
    </location>
</feature>
<name>A0A7M5V6B1_9CNID</name>
<dbReference type="CDD" id="cd04280">
    <property type="entry name" value="ZnMc_astacin_like"/>
    <property type="match status" value="1"/>
</dbReference>
<dbReference type="PANTHER" id="PTHR10127">
    <property type="entry name" value="DISCOIDIN, CUB, EGF, LAMININ , AND ZINC METALLOPROTEASE DOMAIN CONTAINING"/>
    <property type="match status" value="1"/>
</dbReference>
<dbReference type="InterPro" id="IPR001506">
    <property type="entry name" value="Peptidase_M12A"/>
</dbReference>
<dbReference type="EC" id="3.4.24.-" evidence="7"/>
<keyword evidence="1 6" id="KW-0645">Protease</keyword>
<keyword evidence="2 6" id="KW-0479">Metal-binding</keyword>
<evidence type="ECO:0000259" key="8">
    <source>
        <dbReference type="PROSITE" id="PS51864"/>
    </source>
</evidence>
<dbReference type="InterPro" id="IPR034035">
    <property type="entry name" value="Astacin-like_dom"/>
</dbReference>
<evidence type="ECO:0000313" key="9">
    <source>
        <dbReference type="EnsemblMetazoa" id="CLYHEMP004344.1"/>
    </source>
</evidence>
<dbReference type="AlphaFoldDB" id="A0A7M5V6B1"/>
<dbReference type="Proteomes" id="UP000594262">
    <property type="component" value="Unplaced"/>
</dbReference>
<dbReference type="EnsemblMetazoa" id="CLYHEMT004344.1">
    <property type="protein sequence ID" value="CLYHEMP004344.1"/>
    <property type="gene ID" value="CLYHEMG004344"/>
</dbReference>
<organism evidence="9 10">
    <name type="scientific">Clytia hemisphaerica</name>
    <dbReference type="NCBI Taxonomy" id="252671"/>
    <lineage>
        <taxon>Eukaryota</taxon>
        <taxon>Metazoa</taxon>
        <taxon>Cnidaria</taxon>
        <taxon>Hydrozoa</taxon>
        <taxon>Hydroidolina</taxon>
        <taxon>Leptothecata</taxon>
        <taxon>Obeliida</taxon>
        <taxon>Clytiidae</taxon>
        <taxon>Clytia</taxon>
    </lineage>
</organism>
<dbReference type="GO" id="GO:0004222">
    <property type="term" value="F:metalloendopeptidase activity"/>
    <property type="evidence" value="ECO:0007669"/>
    <property type="project" value="UniProtKB-UniRule"/>
</dbReference>
<keyword evidence="5 6" id="KW-0482">Metalloprotease</keyword>
<keyword evidence="3 6" id="KW-0378">Hydrolase</keyword>
<dbReference type="OrthoDB" id="291007at2759"/>
<feature type="binding site" evidence="6">
    <location>
        <position position="159"/>
    </location>
    <ligand>
        <name>Zn(2+)</name>
        <dbReference type="ChEBI" id="CHEBI:29105"/>
        <note>catalytic</note>
    </ligand>
</feature>
<dbReference type="GO" id="GO:0006508">
    <property type="term" value="P:proteolysis"/>
    <property type="evidence" value="ECO:0007669"/>
    <property type="project" value="UniProtKB-KW"/>
</dbReference>
<keyword evidence="4 6" id="KW-0862">Zinc</keyword>
<evidence type="ECO:0000256" key="5">
    <source>
        <dbReference type="ARBA" id="ARBA00023049"/>
    </source>
</evidence>
<comment type="cofactor">
    <cofactor evidence="6 7">
        <name>Zn(2+)</name>
        <dbReference type="ChEBI" id="CHEBI:29105"/>
    </cofactor>
    <text evidence="6 7">Binds 1 zinc ion per subunit.</text>
</comment>
<dbReference type="SMART" id="SM00235">
    <property type="entry name" value="ZnMc"/>
    <property type="match status" value="1"/>
</dbReference>
<dbReference type="InterPro" id="IPR024079">
    <property type="entry name" value="MetalloPept_cat_dom_sf"/>
</dbReference>
<protein>
    <recommendedName>
        <fullName evidence="7">Metalloendopeptidase</fullName>
        <ecNumber evidence="7">3.4.24.-</ecNumber>
    </recommendedName>
</protein>
<sequence>MNNTESLRSVDDNTFDRIQTINQKYGEKDDIVEADIKMNPKIQKLLSQQNEQTSGDKQQTGSKRKIFQYMLNQWPNATVPYVFASAFEWRKEVKQAIGIIESVSCIRFIRRTDEKNYIRFVHSLGCWSLVGKFRYPTRQHISLGPGCNNQGIILHELLHALGFFHEISREDRNKYVKINWDNVKGGIKNINFSRWKISSSEYFGGKFDTQSIMMYGNYAFAKDSNYMTMISKERPTDLLGQREGLSQNDIVQLNNKYKCDKNLCRDKFGICSKYKHMCNDATWFEFRPNCALTCKVCKPQKDTHTDNSTDVKGTDSIILSDSKGPTTNKTTTFKKTTTIPTNDENIDTEFEISW</sequence>
<reference evidence="9" key="1">
    <citation type="submission" date="2021-01" db="UniProtKB">
        <authorList>
            <consortium name="EnsemblMetazoa"/>
        </authorList>
    </citation>
    <scope>IDENTIFICATION</scope>
</reference>
<dbReference type="SUPFAM" id="SSF55486">
    <property type="entry name" value="Metalloproteases ('zincins'), catalytic domain"/>
    <property type="match status" value="1"/>
</dbReference>
<dbReference type="GO" id="GO:0008270">
    <property type="term" value="F:zinc ion binding"/>
    <property type="evidence" value="ECO:0007669"/>
    <property type="project" value="UniProtKB-UniRule"/>
</dbReference>
<keyword evidence="10" id="KW-1185">Reference proteome</keyword>
<evidence type="ECO:0000256" key="3">
    <source>
        <dbReference type="ARBA" id="ARBA00022801"/>
    </source>
</evidence>
<comment type="caution">
    <text evidence="6">Lacks conserved residue(s) required for the propagation of feature annotation.</text>
</comment>
<evidence type="ECO:0000256" key="2">
    <source>
        <dbReference type="ARBA" id="ARBA00022723"/>
    </source>
</evidence>
<dbReference type="Gene3D" id="3.40.390.10">
    <property type="entry name" value="Collagenase (Catalytic Domain)"/>
    <property type="match status" value="1"/>
</dbReference>
<evidence type="ECO:0000256" key="6">
    <source>
        <dbReference type="PROSITE-ProRule" id="PRU01211"/>
    </source>
</evidence>
<feature type="binding site" evidence="6">
    <location>
        <position position="165"/>
    </location>
    <ligand>
        <name>Zn(2+)</name>
        <dbReference type="ChEBI" id="CHEBI:29105"/>
        <note>catalytic</note>
    </ligand>
</feature>
<dbReference type="PROSITE" id="PS51864">
    <property type="entry name" value="ASTACIN"/>
    <property type="match status" value="1"/>
</dbReference>
<feature type="binding site" evidence="6">
    <location>
        <position position="155"/>
    </location>
    <ligand>
        <name>Zn(2+)</name>
        <dbReference type="ChEBI" id="CHEBI:29105"/>
        <note>catalytic</note>
    </ligand>
</feature>